<accession>A0A0G4H0H3</accession>
<dbReference type="AlphaFoldDB" id="A0A0G4H0H3"/>
<feature type="chain" id="PRO_5005191419" description="Guanylate kinase-like domain-containing protein" evidence="3">
    <location>
        <begin position="21"/>
        <end position="901"/>
    </location>
</feature>
<keyword evidence="2" id="KW-0812">Transmembrane</keyword>
<evidence type="ECO:0000259" key="4">
    <source>
        <dbReference type="PROSITE" id="PS50052"/>
    </source>
</evidence>
<feature type="region of interest" description="Disordered" evidence="1">
    <location>
        <begin position="868"/>
        <end position="901"/>
    </location>
</feature>
<dbReference type="EMBL" id="CDMZ01001734">
    <property type="protein sequence ID" value="CEM36828.1"/>
    <property type="molecule type" value="Genomic_DNA"/>
</dbReference>
<feature type="region of interest" description="Disordered" evidence="1">
    <location>
        <begin position="40"/>
        <end position="85"/>
    </location>
</feature>
<reference evidence="5" key="1">
    <citation type="submission" date="2014-11" db="EMBL/GenBank/DDBJ databases">
        <authorList>
            <person name="Otto D Thomas"/>
            <person name="Naeem Raeece"/>
        </authorList>
    </citation>
    <scope>NUCLEOTIDE SEQUENCE</scope>
</reference>
<dbReference type="Gene3D" id="3.40.50.300">
    <property type="entry name" value="P-loop containing nucleotide triphosphate hydrolases"/>
    <property type="match status" value="1"/>
</dbReference>
<feature type="region of interest" description="Disordered" evidence="1">
    <location>
        <begin position="454"/>
        <end position="482"/>
    </location>
</feature>
<name>A0A0G4H0H3_9ALVE</name>
<gene>
    <name evidence="5" type="ORF">Cvel_5481</name>
</gene>
<feature type="compositionally biased region" description="Low complexity" evidence="1">
    <location>
        <begin position="75"/>
        <end position="84"/>
    </location>
</feature>
<organism evidence="5">
    <name type="scientific">Chromera velia CCMP2878</name>
    <dbReference type="NCBI Taxonomy" id="1169474"/>
    <lineage>
        <taxon>Eukaryota</taxon>
        <taxon>Sar</taxon>
        <taxon>Alveolata</taxon>
        <taxon>Colpodellida</taxon>
        <taxon>Chromeraceae</taxon>
        <taxon>Chromera</taxon>
    </lineage>
</organism>
<keyword evidence="3" id="KW-0732">Signal</keyword>
<protein>
    <recommendedName>
        <fullName evidence="4">Guanylate kinase-like domain-containing protein</fullName>
    </recommendedName>
</protein>
<dbReference type="PROSITE" id="PS50052">
    <property type="entry name" value="GUANYLATE_KINASE_2"/>
    <property type="match status" value="1"/>
</dbReference>
<dbReference type="InterPro" id="IPR008144">
    <property type="entry name" value="Guanylate_kin-like_dom"/>
</dbReference>
<dbReference type="InterPro" id="IPR027417">
    <property type="entry name" value="P-loop_NTPase"/>
</dbReference>
<proteinExistence type="predicted"/>
<feature type="transmembrane region" description="Helical" evidence="2">
    <location>
        <begin position="324"/>
        <end position="345"/>
    </location>
</feature>
<keyword evidence="2" id="KW-0472">Membrane</keyword>
<sequence length="901" mass="100476">MQFVGGLLTFLSLVIGLIEGFQVPSLESLGPLAPSNRLKGTVARHARATTTAEEERRRTAAKNGKDAGPEVFFGSSVSSPSDPSLPRELDVVQLPGVSTRPDLAVIKGFRTTVRDAEPLAQSYPEEAEGERGGQRGLIEVKTPRALRLSRRGERDYVEAQNAILNPLMLDERVQAEQMPAYYVVGSNSFLVNEDEVRAALREKQKQKRQGGAESPKFPGLPTPQPVAETAAVSFEKALQVDPRLQELYAAEYQGLKSSIYRNTLLVAASVAALLQTLTGLQTAALYVYGNIFGYLYLNLFCASVENIGGRKEVDIVKKSPAERLAASFANFRLVLPFLMMVLLALSRVQKESHFFDWGLWGPSVNLKALETILQTETFKWVDKEQFAPVVAGFVTHRIPFLFTTFVNQPRPEALLELARNASDAEAASRDQQLEKGGGTPSWVALETESALKERGRLGRLGGDPEFLEDEEAAQRRRDEKSKEVGERIAQIIGEFPPIKAYTAFENRISKWVGDQVESMMETPTQRATRLAEEMRKEYGYSDVRTEEEERERQAAEEAAAAMEEETEAEVMTKSPVVVFSGSSVLGRQSVFRKFLETRAGLFEAPLFVKPPPSLVLKNKFYDPLTSSTPPLIPPLMDRKVSRAVQNSDWVKKARTKTLTEKEWYSGQSQESVGKLDEIVLYLIVGSGEEGKGKGKRGGWRRRVKASGVKEDGEMEMEEEVFALRRRELADVFLGDKVPALDLSPDNLEVVRSLQETFSPVTLWITQPSEELIESKIRESVFGDLGIEDVKGEAGGDEDVVAPVALQRKGVTSKSEQLEALRRSVRAENKRAESSDLLDYFVFADDLDAACVEAEACFKEAVVERVVKEQEERKKRERERAKRKRKLKQMESKRELTPSSII</sequence>
<feature type="compositionally biased region" description="Basic and acidic residues" evidence="1">
    <location>
        <begin position="472"/>
        <end position="482"/>
    </location>
</feature>
<feature type="signal peptide" evidence="3">
    <location>
        <begin position="1"/>
        <end position="20"/>
    </location>
</feature>
<feature type="compositionally biased region" description="Basic and acidic residues" evidence="1">
    <location>
        <begin position="53"/>
        <end position="68"/>
    </location>
</feature>
<evidence type="ECO:0000256" key="1">
    <source>
        <dbReference type="SAM" id="MobiDB-lite"/>
    </source>
</evidence>
<keyword evidence="2" id="KW-1133">Transmembrane helix</keyword>
<dbReference type="VEuPathDB" id="CryptoDB:Cvel_5481"/>
<feature type="region of interest" description="Disordered" evidence="1">
    <location>
        <begin position="201"/>
        <end position="223"/>
    </location>
</feature>
<feature type="domain" description="Guanylate kinase-like" evidence="4">
    <location>
        <begin position="574"/>
        <end position="858"/>
    </location>
</feature>
<evidence type="ECO:0000256" key="3">
    <source>
        <dbReference type="SAM" id="SignalP"/>
    </source>
</evidence>
<feature type="transmembrane region" description="Helical" evidence="2">
    <location>
        <begin position="285"/>
        <end position="304"/>
    </location>
</feature>
<evidence type="ECO:0000313" key="5">
    <source>
        <dbReference type="EMBL" id="CEM36828.1"/>
    </source>
</evidence>
<evidence type="ECO:0000256" key="2">
    <source>
        <dbReference type="SAM" id="Phobius"/>
    </source>
</evidence>
<feature type="compositionally biased region" description="Basic and acidic residues" evidence="1">
    <location>
        <begin position="868"/>
        <end position="879"/>
    </location>
</feature>